<gene>
    <name evidence="3" type="ORF">AYBTSS11_LOCUS31342</name>
</gene>
<dbReference type="GO" id="GO:0010150">
    <property type="term" value="P:leaf senescence"/>
    <property type="evidence" value="ECO:0007669"/>
    <property type="project" value="UniProtKB-ARBA"/>
</dbReference>
<protein>
    <recommendedName>
        <fullName evidence="5">Senescence regulator S40</fullName>
    </recommendedName>
</protein>
<dbReference type="EMBL" id="OY731408">
    <property type="protein sequence ID" value="CAJ1979131.1"/>
    <property type="molecule type" value="Genomic_DNA"/>
</dbReference>
<dbReference type="AlphaFoldDB" id="A0AA86W6J5"/>
<dbReference type="PANTHER" id="PTHR33083:SF50">
    <property type="entry name" value="PROTEIN S40-7"/>
    <property type="match status" value="1"/>
</dbReference>
<evidence type="ECO:0000313" key="4">
    <source>
        <dbReference type="Proteomes" id="UP001189624"/>
    </source>
</evidence>
<evidence type="ECO:0000256" key="2">
    <source>
        <dbReference type="SAM" id="MobiDB-lite"/>
    </source>
</evidence>
<evidence type="ECO:0000313" key="3">
    <source>
        <dbReference type="EMBL" id="CAJ1979131.1"/>
    </source>
</evidence>
<feature type="region of interest" description="Disordered" evidence="2">
    <location>
        <begin position="1"/>
        <end position="35"/>
    </location>
</feature>
<keyword evidence="4" id="KW-1185">Reference proteome</keyword>
<dbReference type="InterPro" id="IPR007608">
    <property type="entry name" value="Senescence_reg_S40"/>
</dbReference>
<dbReference type="Proteomes" id="UP001189624">
    <property type="component" value="Chromosome 11"/>
</dbReference>
<proteinExistence type="inferred from homology"/>
<name>A0AA86W6J5_9FABA</name>
<evidence type="ECO:0008006" key="5">
    <source>
        <dbReference type="Google" id="ProtNLM"/>
    </source>
</evidence>
<dbReference type="PANTHER" id="PTHR33083">
    <property type="entry name" value="EXPRESSED PROTEIN"/>
    <property type="match status" value="1"/>
</dbReference>
<sequence>MDSFGPNRLSVRKSSTTERFLGVPSHAPPHSPSVATTDELHEEDVVFFNGHYNIDSNNHNGYTPSSSASVTPNHHVDYHHHTHGILAALPENKTYRNLRNVSQHFHKASISSISSASSSSSCSRVIPAVPRPPTPAQLSSAPVNVPILSMKPRGRHCEFNDNDDDVKDDDEEMVPPHEFVARNSTQSPMLAYSVLEGIGRTLKGRDLRQVRNAVWRQTGFLD</sequence>
<reference evidence="3" key="1">
    <citation type="submission" date="2023-10" db="EMBL/GenBank/DDBJ databases">
        <authorList>
            <person name="Domelevo Entfellner J.-B."/>
        </authorList>
    </citation>
    <scope>NUCLEOTIDE SEQUENCE</scope>
</reference>
<dbReference type="Gramene" id="rna-AYBTSS11_LOCUS31342">
    <property type="protein sequence ID" value="CAJ1979131.1"/>
    <property type="gene ID" value="gene-AYBTSS11_LOCUS31342"/>
</dbReference>
<accession>A0AA86W6J5</accession>
<evidence type="ECO:0000256" key="1">
    <source>
        <dbReference type="ARBA" id="ARBA00034773"/>
    </source>
</evidence>
<organism evidence="3 4">
    <name type="scientific">Sphenostylis stenocarpa</name>
    <dbReference type="NCBI Taxonomy" id="92480"/>
    <lineage>
        <taxon>Eukaryota</taxon>
        <taxon>Viridiplantae</taxon>
        <taxon>Streptophyta</taxon>
        <taxon>Embryophyta</taxon>
        <taxon>Tracheophyta</taxon>
        <taxon>Spermatophyta</taxon>
        <taxon>Magnoliopsida</taxon>
        <taxon>eudicotyledons</taxon>
        <taxon>Gunneridae</taxon>
        <taxon>Pentapetalae</taxon>
        <taxon>rosids</taxon>
        <taxon>fabids</taxon>
        <taxon>Fabales</taxon>
        <taxon>Fabaceae</taxon>
        <taxon>Papilionoideae</taxon>
        <taxon>50 kb inversion clade</taxon>
        <taxon>NPAAA clade</taxon>
        <taxon>indigoferoid/millettioid clade</taxon>
        <taxon>Phaseoleae</taxon>
        <taxon>Sphenostylis</taxon>
    </lineage>
</organism>
<comment type="similarity">
    <text evidence="1">Belongs to the senescence regulator S40 family.</text>
</comment>
<dbReference type="Pfam" id="PF04520">
    <property type="entry name" value="Senescence_reg"/>
    <property type="match status" value="1"/>
</dbReference>